<organism evidence="2 3">
    <name type="scientific">Desulfocucumis palustris</name>
    <dbReference type="NCBI Taxonomy" id="1898651"/>
    <lineage>
        <taxon>Bacteria</taxon>
        <taxon>Bacillati</taxon>
        <taxon>Bacillota</taxon>
        <taxon>Clostridia</taxon>
        <taxon>Eubacteriales</taxon>
        <taxon>Desulfocucumaceae</taxon>
        <taxon>Desulfocucumis</taxon>
    </lineage>
</organism>
<dbReference type="Pfam" id="PF05975">
    <property type="entry name" value="EcsB"/>
    <property type="match status" value="1"/>
</dbReference>
<keyword evidence="1" id="KW-0472">Membrane</keyword>
<dbReference type="GO" id="GO:0016020">
    <property type="term" value="C:membrane"/>
    <property type="evidence" value="ECO:0007669"/>
    <property type="project" value="InterPro"/>
</dbReference>
<evidence type="ECO:0000256" key="1">
    <source>
        <dbReference type="SAM" id="Phobius"/>
    </source>
</evidence>
<feature type="transmembrane region" description="Helical" evidence="1">
    <location>
        <begin position="356"/>
        <end position="374"/>
    </location>
</feature>
<feature type="transmembrane region" description="Helical" evidence="1">
    <location>
        <begin position="292"/>
        <end position="309"/>
    </location>
</feature>
<feature type="transmembrane region" description="Helical" evidence="1">
    <location>
        <begin position="57"/>
        <end position="80"/>
    </location>
</feature>
<evidence type="ECO:0000313" key="3">
    <source>
        <dbReference type="Proteomes" id="UP000239549"/>
    </source>
</evidence>
<feature type="transmembrane region" description="Helical" evidence="1">
    <location>
        <begin position="169"/>
        <end position="189"/>
    </location>
</feature>
<keyword evidence="1" id="KW-0812">Transmembrane</keyword>
<proteinExistence type="predicted"/>
<feature type="transmembrane region" description="Helical" evidence="1">
    <location>
        <begin position="29"/>
        <end position="50"/>
    </location>
</feature>
<gene>
    <name evidence="2" type="ORF">DCCM_4908</name>
</gene>
<evidence type="ECO:0000313" key="2">
    <source>
        <dbReference type="EMBL" id="GBF35773.1"/>
    </source>
</evidence>
<keyword evidence="3" id="KW-1185">Reference proteome</keyword>
<dbReference type="AlphaFoldDB" id="A0A2L2XJ77"/>
<dbReference type="RefSeq" id="WP_104373803.1">
    <property type="nucleotide sequence ID" value="NZ_BFAV01000182.1"/>
</dbReference>
<feature type="transmembrane region" description="Helical" evidence="1">
    <location>
        <begin position="142"/>
        <end position="162"/>
    </location>
</feature>
<accession>A0A2L2XJ77</accession>
<feature type="transmembrane region" description="Helical" evidence="1">
    <location>
        <begin position="201"/>
        <end position="219"/>
    </location>
</feature>
<protein>
    <submittedName>
        <fullName evidence="2">Uncharacterized protein</fullName>
    </submittedName>
</protein>
<dbReference type="Proteomes" id="UP000239549">
    <property type="component" value="Unassembled WGS sequence"/>
</dbReference>
<dbReference type="InterPro" id="IPR010288">
    <property type="entry name" value="EcsB_ABC"/>
</dbReference>
<keyword evidence="1" id="KW-1133">Transmembrane helix</keyword>
<sequence>MKKQLTSYVLWKRRILFDWKLYWNEWKSVADPATLIYIIIPYMLFAVYMYKSLLESLPIWIALFSVSMPQVLLLVRPLLIFYNTRLVAADLIFLGAGPWNARSFVYYSMVLQWFRESMANLFMMLVLYPFLLHLLSFSIKEAIFLAALLSIWQITWLNLTFVLRNKNEYLYLAIKWAARILVLIPAAYGPLRLQACLRIDMVWVLSMFVLVLSLVLVYVQNRWDWHMLVEESDKNRMSIISSLIPREKRRKYVKKPVLPIMTRRWTDGFSPEKISMELFVKIFLRRKNDMKINIVMLIAGSLLICSAGPLPSRMLFYIFTIFLLHQFFKNSQKDIDQRLWHRLAPIGQAWKKGQKGAIYLLVSISAALLLIPLLI</sequence>
<feature type="transmembrane region" description="Helical" evidence="1">
    <location>
        <begin position="119"/>
        <end position="136"/>
    </location>
</feature>
<reference evidence="3" key="1">
    <citation type="submission" date="2018-02" db="EMBL/GenBank/DDBJ databases">
        <title>Genome sequence of Desulfocucumis palustris strain NAW-5.</title>
        <authorList>
            <person name="Watanabe M."/>
            <person name="Kojima H."/>
            <person name="Fukui M."/>
        </authorList>
    </citation>
    <scope>NUCLEOTIDE SEQUENCE [LARGE SCALE GENOMIC DNA]</scope>
    <source>
        <strain evidence="3">NAW-5</strain>
    </source>
</reference>
<dbReference type="EMBL" id="BFAV01000182">
    <property type="protein sequence ID" value="GBF35773.1"/>
    <property type="molecule type" value="Genomic_DNA"/>
</dbReference>
<name>A0A2L2XJ77_9FIRM</name>
<comment type="caution">
    <text evidence="2">The sequence shown here is derived from an EMBL/GenBank/DDBJ whole genome shotgun (WGS) entry which is preliminary data.</text>
</comment>